<protein>
    <submittedName>
        <fullName evidence="2">Uncharacterized protein</fullName>
    </submittedName>
</protein>
<feature type="region of interest" description="Disordered" evidence="1">
    <location>
        <begin position="44"/>
        <end position="67"/>
    </location>
</feature>
<sequence length="67" mass="7900">MAWHSLSDRLDEPRACLPRRLSAQGRVARRLKAYQISVKDFPWEHLPNPRGETGRREMSRTERWPSG</sequence>
<accession>A0A0K2W0P7</accession>
<dbReference type="EMBL" id="CCND01000017">
    <property type="protein sequence ID" value="CDX58744.1"/>
    <property type="molecule type" value="Genomic_DNA"/>
</dbReference>
<evidence type="ECO:0000313" key="3">
    <source>
        <dbReference type="Proteomes" id="UP000182888"/>
    </source>
</evidence>
<evidence type="ECO:0000313" key="2">
    <source>
        <dbReference type="EMBL" id="CDX58744.1"/>
    </source>
</evidence>
<reference evidence="3" key="1">
    <citation type="submission" date="2014-08" db="EMBL/GenBank/DDBJ databases">
        <authorList>
            <person name="Edwards T."/>
        </authorList>
    </citation>
    <scope>NUCLEOTIDE SEQUENCE [LARGE SCALE GENOMIC DNA]</scope>
</reference>
<dbReference type="Proteomes" id="UP000182888">
    <property type="component" value="Unassembled WGS sequence"/>
</dbReference>
<feature type="compositionally biased region" description="Basic and acidic residues" evidence="1">
    <location>
        <begin position="52"/>
        <end position="67"/>
    </location>
</feature>
<proteinExistence type="predicted"/>
<gene>
    <name evidence="2" type="ORF">MPL1032_240240</name>
</gene>
<organism evidence="2 3">
    <name type="scientific">Mesorhizobium plurifarium</name>
    <dbReference type="NCBI Taxonomy" id="69974"/>
    <lineage>
        <taxon>Bacteria</taxon>
        <taxon>Pseudomonadati</taxon>
        <taxon>Pseudomonadota</taxon>
        <taxon>Alphaproteobacteria</taxon>
        <taxon>Hyphomicrobiales</taxon>
        <taxon>Phyllobacteriaceae</taxon>
        <taxon>Mesorhizobium</taxon>
    </lineage>
</organism>
<dbReference type="AlphaFoldDB" id="A0A0K2W0P7"/>
<evidence type="ECO:0000256" key="1">
    <source>
        <dbReference type="SAM" id="MobiDB-lite"/>
    </source>
</evidence>
<name>A0A0K2W0P7_MESPL</name>